<dbReference type="EMBL" id="UINC01202121">
    <property type="protein sequence ID" value="SVE21774.1"/>
    <property type="molecule type" value="Genomic_DNA"/>
</dbReference>
<accession>A0A383BPD6</accession>
<organism evidence="1">
    <name type="scientific">marine metagenome</name>
    <dbReference type="NCBI Taxonomy" id="408172"/>
    <lineage>
        <taxon>unclassified sequences</taxon>
        <taxon>metagenomes</taxon>
        <taxon>ecological metagenomes</taxon>
    </lineage>
</organism>
<gene>
    <name evidence="1" type="ORF">METZ01_LOCUS474628</name>
</gene>
<name>A0A383BPD6_9ZZZZ</name>
<sequence>MPQIFFEYQSIVDQLSAGGDSGRTAHTVSKTVREGLLNSRLGILR</sequence>
<protein>
    <submittedName>
        <fullName evidence="1">Uncharacterized protein</fullName>
    </submittedName>
</protein>
<proteinExistence type="predicted"/>
<dbReference type="AlphaFoldDB" id="A0A383BPD6"/>
<reference evidence="1" key="1">
    <citation type="submission" date="2018-05" db="EMBL/GenBank/DDBJ databases">
        <authorList>
            <person name="Lanie J.A."/>
            <person name="Ng W.-L."/>
            <person name="Kazmierczak K.M."/>
            <person name="Andrzejewski T.M."/>
            <person name="Davidsen T.M."/>
            <person name="Wayne K.J."/>
            <person name="Tettelin H."/>
            <person name="Glass J.I."/>
            <person name="Rusch D."/>
            <person name="Podicherti R."/>
            <person name="Tsui H.-C.T."/>
            <person name="Winkler M.E."/>
        </authorList>
    </citation>
    <scope>NUCLEOTIDE SEQUENCE</scope>
</reference>
<evidence type="ECO:0000313" key="1">
    <source>
        <dbReference type="EMBL" id="SVE21774.1"/>
    </source>
</evidence>